<sequence>MEVLDLYWNNFQNNILLSLGEITSLRSLNLSFNNFKGFFPVEGIQIVFHQTFFFF</sequence>
<evidence type="ECO:0000313" key="1">
    <source>
        <dbReference type="EMBL" id="MBX34452.1"/>
    </source>
</evidence>
<protein>
    <submittedName>
        <fullName evidence="1">Uncharacterized protein MANES_S053700</fullName>
    </submittedName>
</protein>
<dbReference type="InterPro" id="IPR032675">
    <property type="entry name" value="LRR_dom_sf"/>
</dbReference>
<reference evidence="1" key="1">
    <citation type="submission" date="2018-02" db="EMBL/GenBank/DDBJ databases">
        <title>Rhizophora mucronata_Transcriptome.</title>
        <authorList>
            <person name="Meera S.P."/>
            <person name="Sreeshan A."/>
            <person name="Augustine A."/>
        </authorList>
    </citation>
    <scope>NUCLEOTIDE SEQUENCE</scope>
    <source>
        <tissue evidence="1">Leaf</tissue>
    </source>
</reference>
<organism evidence="1">
    <name type="scientific">Rhizophora mucronata</name>
    <name type="common">Asiatic mangrove</name>
    <dbReference type="NCBI Taxonomy" id="61149"/>
    <lineage>
        <taxon>Eukaryota</taxon>
        <taxon>Viridiplantae</taxon>
        <taxon>Streptophyta</taxon>
        <taxon>Embryophyta</taxon>
        <taxon>Tracheophyta</taxon>
        <taxon>Spermatophyta</taxon>
        <taxon>Magnoliopsida</taxon>
        <taxon>eudicotyledons</taxon>
        <taxon>Gunneridae</taxon>
        <taxon>Pentapetalae</taxon>
        <taxon>rosids</taxon>
        <taxon>fabids</taxon>
        <taxon>Malpighiales</taxon>
        <taxon>Rhizophoraceae</taxon>
        <taxon>Rhizophora</taxon>
    </lineage>
</organism>
<dbReference type="Gene3D" id="3.80.10.10">
    <property type="entry name" value="Ribonuclease Inhibitor"/>
    <property type="match status" value="1"/>
</dbReference>
<dbReference type="InterPro" id="IPR001611">
    <property type="entry name" value="Leu-rich_rpt"/>
</dbReference>
<accession>A0A2P2MW84</accession>
<dbReference type="EMBL" id="GGEC01053968">
    <property type="protein sequence ID" value="MBX34452.1"/>
    <property type="molecule type" value="Transcribed_RNA"/>
</dbReference>
<dbReference type="AlphaFoldDB" id="A0A2P2MW84"/>
<dbReference type="Pfam" id="PF00560">
    <property type="entry name" value="LRR_1"/>
    <property type="match status" value="1"/>
</dbReference>
<proteinExistence type="predicted"/>
<dbReference type="SUPFAM" id="SSF52058">
    <property type="entry name" value="L domain-like"/>
    <property type="match status" value="1"/>
</dbReference>
<name>A0A2P2MW84_RHIMU</name>